<comment type="subcellular location">
    <subcellularLocation>
        <location evidence="9">Cell membrane</location>
        <topology evidence="9">Single-pass membrane protein</topology>
    </subcellularLocation>
    <subcellularLocation>
        <location evidence="1">Membrane</location>
    </subcellularLocation>
</comment>
<dbReference type="HAMAP" id="MF_00422">
    <property type="entry name" value="SecE"/>
    <property type="match status" value="1"/>
</dbReference>
<dbReference type="GO" id="GO:0065002">
    <property type="term" value="P:intracellular protein transmembrane transport"/>
    <property type="evidence" value="ECO:0007669"/>
    <property type="project" value="UniProtKB-UniRule"/>
</dbReference>
<accession>A0A7W8IGA5</accession>
<keyword evidence="8 9" id="KW-0472">Membrane</keyword>
<keyword evidence="4 9" id="KW-0812">Transmembrane</keyword>
<proteinExistence type="inferred from homology"/>
<feature type="transmembrane region" description="Helical" evidence="9">
    <location>
        <begin position="47"/>
        <end position="67"/>
    </location>
</feature>
<comment type="subunit">
    <text evidence="9">Component of the Sec protein translocase complex. Heterotrimer consisting of SecY, SecE and SecG subunits. The heterotrimers can form oligomers, although 1 heterotrimer is thought to be able to translocate proteins. Interacts with the ribosome. Interacts with SecDF, and other proteins may be involved. Interacts with SecA.</text>
</comment>
<evidence type="ECO:0000313" key="10">
    <source>
        <dbReference type="EMBL" id="MBB5316623.1"/>
    </source>
</evidence>
<dbReference type="GO" id="GO:0008320">
    <property type="term" value="F:protein transmembrane transporter activity"/>
    <property type="evidence" value="ECO:0007669"/>
    <property type="project" value="UniProtKB-UniRule"/>
</dbReference>
<keyword evidence="11" id="KW-1185">Reference proteome</keyword>
<dbReference type="GO" id="GO:0043952">
    <property type="term" value="P:protein transport by the Sec complex"/>
    <property type="evidence" value="ECO:0007669"/>
    <property type="project" value="UniProtKB-UniRule"/>
</dbReference>
<keyword evidence="5 9" id="KW-0653">Protein transport</keyword>
<keyword evidence="3 9" id="KW-1003">Cell membrane</keyword>
<comment type="caution">
    <text evidence="10">The sequence shown here is derived from an EMBL/GenBank/DDBJ whole genome shotgun (WGS) entry which is preliminary data.</text>
</comment>
<keyword evidence="7 9" id="KW-0811">Translocation</keyword>
<dbReference type="Pfam" id="PF00584">
    <property type="entry name" value="SecE"/>
    <property type="match status" value="1"/>
</dbReference>
<comment type="similarity">
    <text evidence="9">Belongs to the SecE/SEC61-gamma family.</text>
</comment>
<gene>
    <name evidence="9" type="primary">secE</name>
    <name evidence="10" type="ORF">HDF09_001273</name>
</gene>
<reference evidence="10" key="1">
    <citation type="submission" date="2020-08" db="EMBL/GenBank/DDBJ databases">
        <title>Genomic Encyclopedia of Type Strains, Phase IV (KMG-V): Genome sequencing to study the core and pangenomes of soil and plant-associated prokaryotes.</title>
        <authorList>
            <person name="Whitman W."/>
        </authorList>
    </citation>
    <scope>NUCLEOTIDE SEQUENCE [LARGE SCALE GENOMIC DNA]</scope>
    <source>
        <strain evidence="10">M8UP27</strain>
    </source>
</reference>
<dbReference type="InterPro" id="IPR005807">
    <property type="entry name" value="SecE_bac"/>
</dbReference>
<name>A0A7W8IGA5_9BACT</name>
<evidence type="ECO:0000256" key="9">
    <source>
        <dbReference type="HAMAP-Rule" id="MF_00422"/>
    </source>
</evidence>
<evidence type="ECO:0000256" key="1">
    <source>
        <dbReference type="ARBA" id="ARBA00004370"/>
    </source>
</evidence>
<dbReference type="Proteomes" id="UP000568106">
    <property type="component" value="Unassembled WGS sequence"/>
</dbReference>
<sequence length="86" mass="9646">MAKTIAVTEQPSTGLQQLKSQPARLGEFLKDVRSEMRKVISPSRAEVQSTTIVVLVTVFIFAAYFWLVDNIIGRAIEALLHHLTQH</sequence>
<dbReference type="InterPro" id="IPR038379">
    <property type="entry name" value="SecE_sf"/>
</dbReference>
<keyword evidence="2 9" id="KW-0813">Transport</keyword>
<keyword evidence="6 9" id="KW-1133">Transmembrane helix</keyword>
<dbReference type="EMBL" id="JACHDY010000001">
    <property type="protein sequence ID" value="MBB5316623.1"/>
    <property type="molecule type" value="Genomic_DNA"/>
</dbReference>
<evidence type="ECO:0000256" key="2">
    <source>
        <dbReference type="ARBA" id="ARBA00022448"/>
    </source>
</evidence>
<dbReference type="AlphaFoldDB" id="A0A7W8IGA5"/>
<evidence type="ECO:0000256" key="6">
    <source>
        <dbReference type="ARBA" id="ARBA00022989"/>
    </source>
</evidence>
<organism evidence="10 11">
    <name type="scientific">Tunturiibacter empetritectus</name>
    <dbReference type="NCBI Taxonomy" id="3069691"/>
    <lineage>
        <taxon>Bacteria</taxon>
        <taxon>Pseudomonadati</taxon>
        <taxon>Acidobacteriota</taxon>
        <taxon>Terriglobia</taxon>
        <taxon>Terriglobales</taxon>
        <taxon>Acidobacteriaceae</taxon>
        <taxon>Tunturiibacter</taxon>
    </lineage>
</organism>
<dbReference type="InterPro" id="IPR001901">
    <property type="entry name" value="Translocase_SecE/Sec61-g"/>
</dbReference>
<evidence type="ECO:0000256" key="8">
    <source>
        <dbReference type="ARBA" id="ARBA00023136"/>
    </source>
</evidence>
<evidence type="ECO:0000313" key="11">
    <source>
        <dbReference type="Proteomes" id="UP000568106"/>
    </source>
</evidence>
<evidence type="ECO:0000256" key="7">
    <source>
        <dbReference type="ARBA" id="ARBA00023010"/>
    </source>
</evidence>
<protein>
    <recommendedName>
        <fullName evidence="9">Protein translocase subunit SecE</fullName>
    </recommendedName>
</protein>
<dbReference type="NCBIfam" id="TIGR00964">
    <property type="entry name" value="secE_bact"/>
    <property type="match status" value="1"/>
</dbReference>
<dbReference type="PANTHER" id="PTHR33910">
    <property type="entry name" value="PROTEIN TRANSLOCASE SUBUNIT SECE"/>
    <property type="match status" value="1"/>
</dbReference>
<evidence type="ECO:0000256" key="5">
    <source>
        <dbReference type="ARBA" id="ARBA00022927"/>
    </source>
</evidence>
<dbReference type="PANTHER" id="PTHR33910:SF1">
    <property type="entry name" value="PROTEIN TRANSLOCASE SUBUNIT SECE"/>
    <property type="match status" value="1"/>
</dbReference>
<dbReference type="GO" id="GO:0009306">
    <property type="term" value="P:protein secretion"/>
    <property type="evidence" value="ECO:0007669"/>
    <property type="project" value="UniProtKB-UniRule"/>
</dbReference>
<dbReference type="GO" id="GO:0006605">
    <property type="term" value="P:protein targeting"/>
    <property type="evidence" value="ECO:0007669"/>
    <property type="project" value="UniProtKB-UniRule"/>
</dbReference>
<evidence type="ECO:0000256" key="3">
    <source>
        <dbReference type="ARBA" id="ARBA00022475"/>
    </source>
</evidence>
<evidence type="ECO:0000256" key="4">
    <source>
        <dbReference type="ARBA" id="ARBA00022692"/>
    </source>
</evidence>
<dbReference type="GO" id="GO:0005886">
    <property type="term" value="C:plasma membrane"/>
    <property type="evidence" value="ECO:0007669"/>
    <property type="project" value="UniProtKB-SubCell"/>
</dbReference>
<dbReference type="PRINTS" id="PR01650">
    <property type="entry name" value="SECETRNLCASE"/>
</dbReference>
<dbReference type="Gene3D" id="1.20.5.1030">
    <property type="entry name" value="Preprotein translocase secy subunit"/>
    <property type="match status" value="1"/>
</dbReference>
<comment type="function">
    <text evidence="9">Essential subunit of the Sec protein translocation channel SecYEG. Clamps together the 2 halves of SecY. May contact the channel plug during translocation.</text>
</comment>